<dbReference type="SUPFAM" id="SSF51735">
    <property type="entry name" value="NAD(P)-binding Rossmann-fold domains"/>
    <property type="match status" value="1"/>
</dbReference>
<dbReference type="Gene3D" id="3.30.360.10">
    <property type="entry name" value="Dihydrodipicolinate Reductase, domain 2"/>
    <property type="match status" value="1"/>
</dbReference>
<evidence type="ECO:0000259" key="2">
    <source>
        <dbReference type="Pfam" id="PF01408"/>
    </source>
</evidence>
<evidence type="ECO:0000313" key="4">
    <source>
        <dbReference type="EMBL" id="CAD7049918.1"/>
    </source>
</evidence>
<dbReference type="PANTHER" id="PTHR43818">
    <property type="entry name" value="BCDNA.GH03377"/>
    <property type="match status" value="1"/>
</dbReference>
<keyword evidence="1" id="KW-0560">Oxidoreductase</keyword>
<sequence>MTSIGIGLIGTGFMGKAHALAYRSVNAVFGDVPEVRLELLCDQPADKADAMARQFGFARATGDWREVVADPAVHIVCVTTPNKMHAEMAVAALEAGKHVHCEKPMALTLEEASRMEAAAKVSGCKTIVGYNYLANPIYQHARKLVREGAIGKPVHFRGFVDEDYQADPETAWTWRAIRAEAGLGALGDLGCHLVSLMQGLMGPVATVVADVDTVHKTRPVEGSDERRPVENEDIASALIRFESGTTGLLSTSRSAWGRKSRIGWEVHGTAGMICFEQERMNELQIYQNTGNKAADGFRTILTGPAHPPYGNFCPAPGHQLGFNDLKTIEVWNFLKSIAGGDRAYPDFEGALEFEKVIHAIDRSAARKELISIGQVSGGNPK</sequence>
<dbReference type="SUPFAM" id="SSF55347">
    <property type="entry name" value="Glyceraldehyde-3-phosphate dehydrogenase-like, C-terminal domain"/>
    <property type="match status" value="1"/>
</dbReference>
<evidence type="ECO:0000259" key="3">
    <source>
        <dbReference type="Pfam" id="PF22725"/>
    </source>
</evidence>
<dbReference type="InterPro" id="IPR055170">
    <property type="entry name" value="GFO_IDH_MocA-like_dom"/>
</dbReference>
<dbReference type="RefSeq" id="WP_142593647.1">
    <property type="nucleotide sequence ID" value="NZ_CABFWF030000014.1"/>
</dbReference>
<dbReference type="Pfam" id="PF22725">
    <property type="entry name" value="GFO_IDH_MocA_C3"/>
    <property type="match status" value="1"/>
</dbReference>
<organism evidence="4 5">
    <name type="scientific">Pseudorhizobium endolithicum</name>
    <dbReference type="NCBI Taxonomy" id="1191678"/>
    <lineage>
        <taxon>Bacteria</taxon>
        <taxon>Pseudomonadati</taxon>
        <taxon>Pseudomonadota</taxon>
        <taxon>Alphaproteobacteria</taxon>
        <taxon>Hyphomicrobiales</taxon>
        <taxon>Rhizobiaceae</taxon>
        <taxon>Rhizobium/Agrobacterium group</taxon>
        <taxon>Pseudorhizobium</taxon>
    </lineage>
</organism>
<dbReference type="InterPro" id="IPR000683">
    <property type="entry name" value="Gfo/Idh/MocA-like_OxRdtase_N"/>
</dbReference>
<evidence type="ECO:0000313" key="5">
    <source>
        <dbReference type="Proteomes" id="UP000606921"/>
    </source>
</evidence>
<dbReference type="Gene3D" id="3.40.50.720">
    <property type="entry name" value="NAD(P)-binding Rossmann-like Domain"/>
    <property type="match status" value="1"/>
</dbReference>
<comment type="caution">
    <text evidence="4">The sequence shown here is derived from an EMBL/GenBank/DDBJ whole genome shotgun (WGS) entry which is preliminary data.</text>
</comment>
<keyword evidence="5" id="KW-1185">Reference proteome</keyword>
<protein>
    <submittedName>
        <fullName evidence="4">Gfo/Idh/MocA family oxidoreductase</fullName>
    </submittedName>
</protein>
<reference evidence="4 5" key="1">
    <citation type="submission" date="2020-11" db="EMBL/GenBank/DDBJ databases">
        <authorList>
            <person name="Lassalle F."/>
        </authorList>
    </citation>
    <scope>NUCLEOTIDE SEQUENCE [LARGE SCALE GENOMIC DNA]</scope>
    <source>
        <strain evidence="4 5">JC140</strain>
    </source>
</reference>
<dbReference type="EMBL" id="CABFWF030000014">
    <property type="protein sequence ID" value="CAD7049918.1"/>
    <property type="molecule type" value="Genomic_DNA"/>
</dbReference>
<dbReference type="PANTHER" id="PTHR43818:SF11">
    <property type="entry name" value="BCDNA.GH03377"/>
    <property type="match status" value="1"/>
</dbReference>
<accession>A0ABN7JVS6</accession>
<dbReference type="InterPro" id="IPR050463">
    <property type="entry name" value="Gfo/Idh/MocA_oxidrdct_glycsds"/>
</dbReference>
<evidence type="ECO:0000256" key="1">
    <source>
        <dbReference type="ARBA" id="ARBA00023002"/>
    </source>
</evidence>
<feature type="domain" description="GFO/IDH/MocA-like oxidoreductase" evidence="3">
    <location>
        <begin position="138"/>
        <end position="273"/>
    </location>
</feature>
<gene>
    <name evidence="4" type="ORF">REJC140_01572</name>
</gene>
<dbReference type="InterPro" id="IPR036291">
    <property type="entry name" value="NAD(P)-bd_dom_sf"/>
</dbReference>
<proteinExistence type="predicted"/>
<name>A0ABN7JVS6_9HYPH</name>
<dbReference type="Proteomes" id="UP000606921">
    <property type="component" value="Unassembled WGS sequence"/>
</dbReference>
<feature type="domain" description="Gfo/Idh/MocA-like oxidoreductase N-terminal" evidence="2">
    <location>
        <begin position="5"/>
        <end position="130"/>
    </location>
</feature>
<dbReference type="Pfam" id="PF01408">
    <property type="entry name" value="GFO_IDH_MocA"/>
    <property type="match status" value="1"/>
</dbReference>